<gene>
    <name evidence="20" type="ORF">NSK_002480</name>
</gene>
<keyword evidence="10 16" id="KW-0326">Glycosidase</keyword>
<sequence length="482" mass="53162">MTGMYKVITIFMVVSSLVEAQKLRAVNGKDVASATVSAQGDTTKIDFFQNKAVAARDGERRQYRGVNLGGWLLLESWMYPDFYKTLGIKTWLGEMQIVAALGGKEKALPILEKHWDTWLSKQDLLELKNGGITHIRIPIGYWILGEEFLRPGETYLPGAWPYLLRALEWCKELGLKTIVDLHGAPGVQNGHDNGGFEGGNESIKWGEPENQIRTTEVLVYLAKNLTIVNGTAAYEGTVQGLCLLNEPWTTSVGGPLSMQLVKNWTQETTDAVLAAGWKGDIWFPDGFNLLWEGWDGFLQPPKYKNVYADSHFYMLFDPALWKLGALAQTNNVCQGYNTMQLDKVKGKIASGVVIGEYSMDFLTFPDFPYDAQTKKALQDLLLAQQQVYGVIGEASSAAVGGFFWSFKALGRVKDDLTKLKDNPHSPWSYLALLRDGIAPKNLALASFDCNAFVAEYHDQPPPQTTQGVTTAGGPSGGGQTQA</sequence>
<accession>A0A4D9D409</accession>
<comment type="caution">
    <text evidence="20">The sequence shown here is derived from an EMBL/GenBank/DDBJ whole genome shotgun (WGS) entry which is preliminary data.</text>
</comment>
<keyword evidence="11" id="KW-0961">Cell wall biogenesis/degradation</keyword>
<dbReference type="PANTHER" id="PTHR31297:SF34">
    <property type="entry name" value="GLUCAN 1,3-BETA-GLUCOSIDASE 2"/>
    <property type="match status" value="1"/>
</dbReference>
<evidence type="ECO:0000313" key="21">
    <source>
        <dbReference type="Proteomes" id="UP000355283"/>
    </source>
</evidence>
<proteinExistence type="inferred from homology"/>
<comment type="catalytic activity">
    <reaction evidence="12">
        <text>Successive hydrolysis of beta-D-glucose units from the non-reducing ends of (1-&gt;3)-beta-D-glucans, releasing alpha-glucose.</text>
        <dbReference type="EC" id="3.2.1.58"/>
    </reaction>
</comment>
<evidence type="ECO:0000256" key="15">
    <source>
        <dbReference type="ARBA" id="ARBA00041260"/>
    </source>
</evidence>
<evidence type="ECO:0000256" key="1">
    <source>
        <dbReference type="ARBA" id="ARBA00004401"/>
    </source>
</evidence>
<evidence type="ECO:0000256" key="7">
    <source>
        <dbReference type="ARBA" id="ARBA00022989"/>
    </source>
</evidence>
<evidence type="ECO:0000256" key="17">
    <source>
        <dbReference type="SAM" id="MobiDB-lite"/>
    </source>
</evidence>
<keyword evidence="6" id="KW-0735">Signal-anchor</keyword>
<dbReference type="Pfam" id="PF00150">
    <property type="entry name" value="Cellulase"/>
    <property type="match status" value="1"/>
</dbReference>
<feature type="chain" id="PRO_5020035730" description="glucan 1,3-beta-glucosidase" evidence="18">
    <location>
        <begin position="21"/>
        <end position="482"/>
    </location>
</feature>
<feature type="region of interest" description="Disordered" evidence="17">
    <location>
        <begin position="458"/>
        <end position="482"/>
    </location>
</feature>
<evidence type="ECO:0000256" key="14">
    <source>
        <dbReference type="ARBA" id="ARBA00038929"/>
    </source>
</evidence>
<organism evidence="20 21">
    <name type="scientific">Nannochloropsis salina CCMP1776</name>
    <dbReference type="NCBI Taxonomy" id="1027361"/>
    <lineage>
        <taxon>Eukaryota</taxon>
        <taxon>Sar</taxon>
        <taxon>Stramenopiles</taxon>
        <taxon>Ochrophyta</taxon>
        <taxon>Eustigmatophyceae</taxon>
        <taxon>Eustigmatales</taxon>
        <taxon>Monodopsidaceae</taxon>
        <taxon>Microchloropsis</taxon>
        <taxon>Microchloropsis salina</taxon>
    </lineage>
</organism>
<dbReference type="InterPro" id="IPR001547">
    <property type="entry name" value="Glyco_hydro_5"/>
</dbReference>
<evidence type="ECO:0000256" key="8">
    <source>
        <dbReference type="ARBA" id="ARBA00023136"/>
    </source>
</evidence>
<evidence type="ECO:0000313" key="20">
    <source>
        <dbReference type="EMBL" id="TFJ86272.1"/>
    </source>
</evidence>
<keyword evidence="7" id="KW-1133">Transmembrane helix</keyword>
<dbReference type="PANTHER" id="PTHR31297">
    <property type="entry name" value="GLUCAN ENDO-1,6-BETA-GLUCOSIDASE B"/>
    <property type="match status" value="1"/>
</dbReference>
<dbReference type="SUPFAM" id="SSF51445">
    <property type="entry name" value="(Trans)glycosidases"/>
    <property type="match status" value="1"/>
</dbReference>
<dbReference type="AlphaFoldDB" id="A0A4D9D409"/>
<dbReference type="GO" id="GO:0009251">
    <property type="term" value="P:glucan catabolic process"/>
    <property type="evidence" value="ECO:0007669"/>
    <property type="project" value="TreeGrafter"/>
</dbReference>
<dbReference type="GO" id="GO:0009986">
    <property type="term" value="C:cell surface"/>
    <property type="evidence" value="ECO:0007669"/>
    <property type="project" value="TreeGrafter"/>
</dbReference>
<keyword evidence="9" id="KW-0325">Glycoprotein</keyword>
<dbReference type="Proteomes" id="UP000355283">
    <property type="component" value="Unassembled WGS sequence"/>
</dbReference>
<evidence type="ECO:0000256" key="12">
    <source>
        <dbReference type="ARBA" id="ARBA00036824"/>
    </source>
</evidence>
<evidence type="ECO:0000256" key="11">
    <source>
        <dbReference type="ARBA" id="ARBA00023316"/>
    </source>
</evidence>
<dbReference type="EC" id="3.2.1.58" evidence="14"/>
<evidence type="ECO:0000256" key="3">
    <source>
        <dbReference type="ARBA" id="ARBA00022475"/>
    </source>
</evidence>
<comment type="function">
    <text evidence="13">Glucosidase involved in the degradation of cellulosic biomass. Active on lichenan.</text>
</comment>
<protein>
    <recommendedName>
        <fullName evidence="14">glucan 1,3-beta-glucosidase</fullName>
        <ecNumber evidence="14">3.2.1.58</ecNumber>
    </recommendedName>
    <alternativeName>
        <fullName evidence="15">Exo-1,3-beta-glucanase D</fullName>
    </alternativeName>
</protein>
<evidence type="ECO:0000256" key="18">
    <source>
        <dbReference type="SAM" id="SignalP"/>
    </source>
</evidence>
<feature type="domain" description="Glycoside hydrolase family 5" evidence="19">
    <location>
        <begin position="111"/>
        <end position="358"/>
    </location>
</feature>
<evidence type="ECO:0000256" key="9">
    <source>
        <dbReference type="ARBA" id="ARBA00023180"/>
    </source>
</evidence>
<dbReference type="InterPro" id="IPR017853">
    <property type="entry name" value="GH"/>
</dbReference>
<dbReference type="OrthoDB" id="1887033at2759"/>
<evidence type="ECO:0000256" key="5">
    <source>
        <dbReference type="ARBA" id="ARBA00022801"/>
    </source>
</evidence>
<evidence type="ECO:0000256" key="10">
    <source>
        <dbReference type="ARBA" id="ARBA00023295"/>
    </source>
</evidence>
<evidence type="ECO:0000256" key="6">
    <source>
        <dbReference type="ARBA" id="ARBA00022968"/>
    </source>
</evidence>
<keyword evidence="5 16" id="KW-0378">Hydrolase</keyword>
<evidence type="ECO:0000256" key="13">
    <source>
        <dbReference type="ARBA" id="ARBA00037126"/>
    </source>
</evidence>
<feature type="signal peptide" evidence="18">
    <location>
        <begin position="1"/>
        <end position="20"/>
    </location>
</feature>
<evidence type="ECO:0000256" key="2">
    <source>
        <dbReference type="ARBA" id="ARBA00005641"/>
    </source>
</evidence>
<reference evidence="20 21" key="1">
    <citation type="submission" date="2019-01" db="EMBL/GenBank/DDBJ databases">
        <title>Nuclear Genome Assembly of the Microalgal Biofuel strain Nannochloropsis salina CCMP1776.</title>
        <authorList>
            <person name="Hovde B."/>
        </authorList>
    </citation>
    <scope>NUCLEOTIDE SEQUENCE [LARGE SCALE GENOMIC DNA]</scope>
    <source>
        <strain evidence="20 21">CCMP1776</strain>
    </source>
</reference>
<keyword evidence="21" id="KW-1185">Reference proteome</keyword>
<evidence type="ECO:0000259" key="19">
    <source>
        <dbReference type="Pfam" id="PF00150"/>
    </source>
</evidence>
<dbReference type="GO" id="GO:0004338">
    <property type="term" value="F:glucan exo-1,3-beta-glucosidase activity"/>
    <property type="evidence" value="ECO:0007669"/>
    <property type="project" value="UniProtKB-EC"/>
</dbReference>
<keyword evidence="18" id="KW-0732">Signal</keyword>
<dbReference type="Gene3D" id="3.20.20.80">
    <property type="entry name" value="Glycosidases"/>
    <property type="match status" value="1"/>
</dbReference>
<dbReference type="GO" id="GO:0005886">
    <property type="term" value="C:plasma membrane"/>
    <property type="evidence" value="ECO:0007669"/>
    <property type="project" value="UniProtKB-SubCell"/>
</dbReference>
<keyword evidence="3" id="KW-1003">Cell membrane</keyword>
<keyword evidence="4" id="KW-0812">Transmembrane</keyword>
<comment type="subcellular location">
    <subcellularLocation>
        <location evidence="1">Cell membrane</location>
        <topology evidence="1">Single-pass type II membrane protein</topology>
    </subcellularLocation>
</comment>
<name>A0A4D9D409_9STRA</name>
<evidence type="ECO:0000256" key="16">
    <source>
        <dbReference type="RuleBase" id="RU361153"/>
    </source>
</evidence>
<dbReference type="GO" id="GO:0005576">
    <property type="term" value="C:extracellular region"/>
    <property type="evidence" value="ECO:0007669"/>
    <property type="project" value="TreeGrafter"/>
</dbReference>
<keyword evidence="8" id="KW-0472">Membrane</keyword>
<dbReference type="EMBL" id="SDOX01000009">
    <property type="protein sequence ID" value="TFJ86272.1"/>
    <property type="molecule type" value="Genomic_DNA"/>
</dbReference>
<evidence type="ECO:0000256" key="4">
    <source>
        <dbReference type="ARBA" id="ARBA00022692"/>
    </source>
</evidence>
<dbReference type="GO" id="GO:0071555">
    <property type="term" value="P:cell wall organization"/>
    <property type="evidence" value="ECO:0007669"/>
    <property type="project" value="UniProtKB-KW"/>
</dbReference>
<dbReference type="InterPro" id="IPR050386">
    <property type="entry name" value="Glycosyl_hydrolase_5"/>
</dbReference>
<feature type="compositionally biased region" description="Gly residues" evidence="17">
    <location>
        <begin position="473"/>
        <end position="482"/>
    </location>
</feature>
<comment type="similarity">
    <text evidence="2 16">Belongs to the glycosyl hydrolase 5 (cellulase A) family.</text>
</comment>